<keyword evidence="9 18" id="KW-0812">Transmembrane</keyword>
<evidence type="ECO:0000256" key="5">
    <source>
        <dbReference type="ARBA" id="ARBA00013555"/>
    </source>
</evidence>
<feature type="transmembrane region" description="Helical" evidence="18">
    <location>
        <begin position="87"/>
        <end position="103"/>
    </location>
</feature>
<comment type="catalytic activity">
    <reaction evidence="17">
        <text>Mg(2+)(out) + ATP + H2O = Mg(2+)(in) + ADP + phosphate + H(+)</text>
        <dbReference type="Rhea" id="RHEA:10260"/>
        <dbReference type="ChEBI" id="CHEBI:15377"/>
        <dbReference type="ChEBI" id="CHEBI:15378"/>
        <dbReference type="ChEBI" id="CHEBI:18420"/>
        <dbReference type="ChEBI" id="CHEBI:30616"/>
        <dbReference type="ChEBI" id="CHEBI:43474"/>
        <dbReference type="ChEBI" id="CHEBI:456216"/>
        <dbReference type="EC" id="7.2.2.14"/>
    </reaction>
</comment>
<dbReference type="Gene3D" id="2.70.150.10">
    <property type="entry name" value="Calcium-transporting ATPase, cytoplasmic transduction domain A"/>
    <property type="match status" value="1"/>
</dbReference>
<evidence type="ECO:0000256" key="12">
    <source>
        <dbReference type="ARBA" id="ARBA00022842"/>
    </source>
</evidence>
<feature type="transmembrane region" description="Helical" evidence="18">
    <location>
        <begin position="781"/>
        <end position="802"/>
    </location>
</feature>
<dbReference type="Gene3D" id="3.40.1110.10">
    <property type="entry name" value="Calcium-transporting ATPase, cytoplasmic domain N"/>
    <property type="match status" value="1"/>
</dbReference>
<evidence type="ECO:0000256" key="4">
    <source>
        <dbReference type="ARBA" id="ARBA00012786"/>
    </source>
</evidence>
<dbReference type="InterPro" id="IPR036412">
    <property type="entry name" value="HAD-like_sf"/>
</dbReference>
<evidence type="ECO:0000256" key="10">
    <source>
        <dbReference type="ARBA" id="ARBA00022741"/>
    </source>
</evidence>
<dbReference type="SFLD" id="SFLDF00027">
    <property type="entry name" value="p-type_atpase"/>
    <property type="match status" value="1"/>
</dbReference>
<dbReference type="InterPro" id="IPR044492">
    <property type="entry name" value="P_typ_ATPase_HD_dom"/>
</dbReference>
<evidence type="ECO:0000256" key="18">
    <source>
        <dbReference type="SAM" id="Phobius"/>
    </source>
</evidence>
<keyword evidence="7" id="KW-0997">Cell inner membrane</keyword>
<dbReference type="NCBIfam" id="TIGR01494">
    <property type="entry name" value="ATPase_P-type"/>
    <property type="match status" value="2"/>
</dbReference>
<evidence type="ECO:0000256" key="7">
    <source>
        <dbReference type="ARBA" id="ARBA00022519"/>
    </source>
</evidence>
<evidence type="ECO:0000256" key="3">
    <source>
        <dbReference type="ARBA" id="ARBA00008746"/>
    </source>
</evidence>
<dbReference type="EMBL" id="JAOZEW010000004">
    <property type="protein sequence ID" value="MCV9927032.1"/>
    <property type="molecule type" value="Genomic_DNA"/>
</dbReference>
<name>A0A9X2ZEH1_9FLAO</name>
<dbReference type="GO" id="GO:0005886">
    <property type="term" value="C:plasma membrane"/>
    <property type="evidence" value="ECO:0007669"/>
    <property type="project" value="UniProtKB-SubCell"/>
</dbReference>
<evidence type="ECO:0000256" key="15">
    <source>
        <dbReference type="ARBA" id="ARBA00023136"/>
    </source>
</evidence>
<keyword evidence="12" id="KW-0460">Magnesium</keyword>
<dbReference type="SMART" id="SM00831">
    <property type="entry name" value="Cation_ATPase_N"/>
    <property type="match status" value="1"/>
</dbReference>
<proteinExistence type="inferred from homology"/>
<evidence type="ECO:0000256" key="14">
    <source>
        <dbReference type="ARBA" id="ARBA00022989"/>
    </source>
</evidence>
<dbReference type="NCBIfam" id="TIGR01524">
    <property type="entry name" value="ATPase-IIIB_Mg"/>
    <property type="match status" value="1"/>
</dbReference>
<dbReference type="PRINTS" id="PR01836">
    <property type="entry name" value="MGATPASE"/>
</dbReference>
<dbReference type="GO" id="GO:0015444">
    <property type="term" value="F:P-type magnesium transporter activity"/>
    <property type="evidence" value="ECO:0007669"/>
    <property type="project" value="UniProtKB-EC"/>
</dbReference>
<sequence length="850" mass="93302">MENKSENENSFWSLSVDDAYRKLAANPKGLSDSEVAQRLKQYGPNTLKNNSNSSMFILFISQFKSPITLLLIIAALLSAGLGDVSDTLIILCIVLLSSFLGFWQEKGAANAVKELLKMVRLKCSVIRQGVTKEIAVEDVVPGDIVTLSAGDIIPGDCLIIDSKELFVDEAAFTGETFPVEKSSGDPLPANTVLSKRSNTLFMGASVISGKATALVMATAKLTEFGKISTNLQLKAPETDFETGIRKFGYLLMEVTLILVIIIFGVNVFLHKPVLDSFLFSLALAVGLTPQLLPAIISVNLSTGAKRMAKLQVIVKRLSSIENIGSMNILCSDKTGTITEGKVNLKDTLDINGNHSDKVLQYAWLNASMQQGFRNPIDVAICSSYDGSKNTFSVESEIPYDFIRKRLTIIVKEGNLKLAITKGALNSILSICSQAEISEGKLTDISASKAAILKQYEELSEAGFRTLGVAYTPVTGSGDFTRDDEKNMVFLGFITLFDPPKPGVEAIINKLNTLGVQLKIITGDNALVAKSLALQVGIKDPKILTGAQLQKMTKAALMNQAIHTDIFAEVEPNQKERIIAILKSGGNVVGFMGDGINDAPALHTADVGISVDTAVDVAKEAADIVLLSQDLDVLTNGVVEGRKTFTNTMKYIFMATSANFGNMFSMAGASLFLPFLPLLPKQILLTNLLTDFPEMAIATDRVDDLNIQSPQRWDISFIRKFMIVFGLLSSVFDFLMFGVLLFIFHAKEKEFQTAWFIESVISATLIVLVVRTRLPFFKSLPGKYLCIATAIIVLFVLVLPFTPLSTWFDFVKLPFMLYVWMFILITIYILSAEIMKHKFYQVMLKKHRKHR</sequence>
<evidence type="ECO:0000256" key="16">
    <source>
        <dbReference type="ARBA" id="ARBA00029806"/>
    </source>
</evidence>
<dbReference type="InterPro" id="IPR018303">
    <property type="entry name" value="ATPase_P-typ_P_site"/>
</dbReference>
<dbReference type="Pfam" id="PF00689">
    <property type="entry name" value="Cation_ATPase_C"/>
    <property type="match status" value="1"/>
</dbReference>
<dbReference type="SUPFAM" id="SSF81653">
    <property type="entry name" value="Calcium ATPase, transduction domain A"/>
    <property type="match status" value="1"/>
</dbReference>
<dbReference type="Pfam" id="PF00690">
    <property type="entry name" value="Cation_ATPase_N"/>
    <property type="match status" value="1"/>
</dbReference>
<feature type="domain" description="Cation-transporting P-type ATPase N-terminal" evidence="19">
    <location>
        <begin position="10"/>
        <end position="83"/>
    </location>
</feature>
<evidence type="ECO:0000256" key="11">
    <source>
        <dbReference type="ARBA" id="ARBA00022840"/>
    </source>
</evidence>
<dbReference type="InterPro" id="IPR023214">
    <property type="entry name" value="HAD_sf"/>
</dbReference>
<dbReference type="Gene3D" id="3.40.50.1000">
    <property type="entry name" value="HAD superfamily/HAD-like"/>
    <property type="match status" value="1"/>
</dbReference>
<organism evidence="20 21">
    <name type="scientific">Flavobacterium shii</name>
    <dbReference type="NCBI Taxonomy" id="2987687"/>
    <lineage>
        <taxon>Bacteria</taxon>
        <taxon>Pseudomonadati</taxon>
        <taxon>Bacteroidota</taxon>
        <taxon>Flavobacteriia</taxon>
        <taxon>Flavobacteriales</taxon>
        <taxon>Flavobacteriaceae</taxon>
        <taxon>Flavobacterium</taxon>
    </lineage>
</organism>
<keyword evidence="11" id="KW-0067">ATP-binding</keyword>
<evidence type="ECO:0000256" key="6">
    <source>
        <dbReference type="ARBA" id="ARBA00022475"/>
    </source>
</evidence>
<dbReference type="AlphaFoldDB" id="A0A9X2ZEH1"/>
<keyword evidence="21" id="KW-1185">Reference proteome</keyword>
<dbReference type="InterPro" id="IPR008250">
    <property type="entry name" value="ATPase_P-typ_transduc_dom_A_sf"/>
</dbReference>
<dbReference type="InterPro" id="IPR001757">
    <property type="entry name" value="P_typ_ATPase"/>
</dbReference>
<reference evidence="20" key="1">
    <citation type="submission" date="2022-10" db="EMBL/GenBank/DDBJ databases">
        <title>Two novel species of Flavobacterium.</title>
        <authorList>
            <person name="Liu Q."/>
            <person name="Xin Y.-H."/>
        </authorList>
    </citation>
    <scope>NUCLEOTIDE SEQUENCE</scope>
    <source>
        <strain evidence="20">LS1R49</strain>
    </source>
</reference>
<evidence type="ECO:0000256" key="2">
    <source>
        <dbReference type="ARBA" id="ARBA00004429"/>
    </source>
</evidence>
<keyword evidence="8" id="KW-0597">Phosphoprotein</keyword>
<evidence type="ECO:0000256" key="9">
    <source>
        <dbReference type="ARBA" id="ARBA00022692"/>
    </source>
</evidence>
<evidence type="ECO:0000256" key="17">
    <source>
        <dbReference type="ARBA" id="ARBA00047295"/>
    </source>
</evidence>
<feature type="transmembrane region" description="Helical" evidence="18">
    <location>
        <begin position="751"/>
        <end position="769"/>
    </location>
</feature>
<feature type="transmembrane region" description="Helical" evidence="18">
    <location>
        <begin position="56"/>
        <end position="81"/>
    </location>
</feature>
<keyword evidence="15 18" id="KW-0472">Membrane</keyword>
<evidence type="ECO:0000256" key="13">
    <source>
        <dbReference type="ARBA" id="ARBA00022967"/>
    </source>
</evidence>
<dbReference type="InterPro" id="IPR059000">
    <property type="entry name" value="ATPase_P-type_domA"/>
</dbReference>
<dbReference type="InterPro" id="IPR004014">
    <property type="entry name" value="ATPase_P-typ_cation-transptr_N"/>
</dbReference>
<dbReference type="SFLD" id="SFLDG00002">
    <property type="entry name" value="C1.7:_P-type_atpase_like"/>
    <property type="match status" value="1"/>
</dbReference>
<dbReference type="RefSeq" id="WP_264205209.1">
    <property type="nucleotide sequence ID" value="NZ_JAOZEW010000004.1"/>
</dbReference>
<dbReference type="Gene3D" id="1.20.1110.10">
    <property type="entry name" value="Calcium-transporting ATPase, transmembrane domain"/>
    <property type="match status" value="1"/>
</dbReference>
<keyword evidence="6" id="KW-1003">Cell membrane</keyword>
<feature type="transmembrane region" description="Helical" evidence="18">
    <location>
        <begin position="247"/>
        <end position="265"/>
    </location>
</feature>
<dbReference type="SUPFAM" id="SSF56784">
    <property type="entry name" value="HAD-like"/>
    <property type="match status" value="1"/>
</dbReference>
<dbReference type="PROSITE" id="PS00154">
    <property type="entry name" value="ATPASE_E1_E2"/>
    <property type="match status" value="1"/>
</dbReference>
<keyword evidence="13" id="KW-1278">Translocase</keyword>
<dbReference type="InterPro" id="IPR023299">
    <property type="entry name" value="ATPase_P-typ_cyto_dom_N"/>
</dbReference>
<comment type="similarity">
    <text evidence="3">Belongs to the cation transport ATPase (P-type) (TC 3.A.3) family. Type IIIB subfamily.</text>
</comment>
<dbReference type="InterPro" id="IPR006415">
    <property type="entry name" value="P-type_ATPase_IIIB"/>
</dbReference>
<comment type="function">
    <text evidence="1">Mediates magnesium influx to the cytosol.</text>
</comment>
<dbReference type="InterPro" id="IPR006068">
    <property type="entry name" value="ATPase_P-typ_cation-transptr_C"/>
</dbReference>
<feature type="transmembrane region" description="Helical" evidence="18">
    <location>
        <begin position="277"/>
        <end position="300"/>
    </location>
</feature>
<evidence type="ECO:0000256" key="8">
    <source>
        <dbReference type="ARBA" id="ARBA00022553"/>
    </source>
</evidence>
<evidence type="ECO:0000313" key="20">
    <source>
        <dbReference type="EMBL" id="MCV9927032.1"/>
    </source>
</evidence>
<dbReference type="SUPFAM" id="SSF81665">
    <property type="entry name" value="Calcium ATPase, transmembrane domain M"/>
    <property type="match status" value="1"/>
</dbReference>
<dbReference type="Pfam" id="PF13246">
    <property type="entry name" value="Cation_ATPase"/>
    <property type="match status" value="1"/>
</dbReference>
<feature type="transmembrane region" description="Helical" evidence="18">
    <location>
        <begin position="720"/>
        <end position="745"/>
    </location>
</feature>
<keyword evidence="14 18" id="KW-1133">Transmembrane helix</keyword>
<dbReference type="Pfam" id="PF00122">
    <property type="entry name" value="E1-E2_ATPase"/>
    <property type="match status" value="1"/>
</dbReference>
<gene>
    <name evidence="20" type="primary">mgtA</name>
    <name evidence="20" type="ORF">OIU83_05190</name>
</gene>
<dbReference type="PANTHER" id="PTHR42861">
    <property type="entry name" value="CALCIUM-TRANSPORTING ATPASE"/>
    <property type="match status" value="1"/>
</dbReference>
<dbReference type="InterPro" id="IPR023298">
    <property type="entry name" value="ATPase_P-typ_TM_dom_sf"/>
</dbReference>
<evidence type="ECO:0000259" key="19">
    <source>
        <dbReference type="SMART" id="SM00831"/>
    </source>
</evidence>
<dbReference type="EC" id="7.2.2.14" evidence="4"/>
<comment type="subcellular location">
    <subcellularLocation>
        <location evidence="2">Cell inner membrane</location>
        <topology evidence="2">Multi-pass membrane protein</topology>
    </subcellularLocation>
</comment>
<protein>
    <recommendedName>
        <fullName evidence="5">Magnesium-transporting ATPase, P-type 1</fullName>
        <ecNumber evidence="4">7.2.2.14</ecNumber>
    </recommendedName>
    <alternativeName>
        <fullName evidence="16">Mg(2+) transport ATPase, P-type 1</fullName>
    </alternativeName>
</protein>
<evidence type="ECO:0000256" key="1">
    <source>
        <dbReference type="ARBA" id="ARBA00003954"/>
    </source>
</evidence>
<feature type="transmembrane region" description="Helical" evidence="18">
    <location>
        <begin position="814"/>
        <end position="834"/>
    </location>
</feature>
<dbReference type="GO" id="GO:0005524">
    <property type="term" value="F:ATP binding"/>
    <property type="evidence" value="ECO:0007669"/>
    <property type="project" value="UniProtKB-KW"/>
</dbReference>
<comment type="caution">
    <text evidence="20">The sequence shown here is derived from an EMBL/GenBank/DDBJ whole genome shotgun (WGS) entry which is preliminary data.</text>
</comment>
<keyword evidence="10" id="KW-0547">Nucleotide-binding</keyword>
<accession>A0A9X2ZEH1</accession>
<dbReference type="SFLD" id="SFLDS00003">
    <property type="entry name" value="Haloacid_Dehalogenase"/>
    <property type="match status" value="1"/>
</dbReference>
<dbReference type="Proteomes" id="UP001151079">
    <property type="component" value="Unassembled WGS sequence"/>
</dbReference>
<dbReference type="GO" id="GO:0016887">
    <property type="term" value="F:ATP hydrolysis activity"/>
    <property type="evidence" value="ECO:0007669"/>
    <property type="project" value="InterPro"/>
</dbReference>
<evidence type="ECO:0000313" key="21">
    <source>
        <dbReference type="Proteomes" id="UP001151079"/>
    </source>
</evidence>